<keyword evidence="2" id="KW-1185">Reference proteome</keyword>
<organism evidence="1 2">
    <name type="scientific">Hymenobacter perfusus</name>
    <dbReference type="NCBI Taxonomy" id="1236770"/>
    <lineage>
        <taxon>Bacteria</taxon>
        <taxon>Pseudomonadati</taxon>
        <taxon>Bacteroidota</taxon>
        <taxon>Cytophagia</taxon>
        <taxon>Cytophagales</taxon>
        <taxon>Hymenobacteraceae</taxon>
        <taxon>Hymenobacter</taxon>
    </lineage>
</organism>
<dbReference type="AlphaFoldDB" id="A0A3R9NVY8"/>
<dbReference type="InterPro" id="IPR046500">
    <property type="entry name" value="DUF6678"/>
</dbReference>
<comment type="caution">
    <text evidence="1">The sequence shown here is derived from an EMBL/GenBank/DDBJ whole genome shotgun (WGS) entry which is preliminary data.</text>
</comment>
<protein>
    <submittedName>
        <fullName evidence="1">Uncharacterized protein</fullName>
    </submittedName>
</protein>
<dbReference type="OrthoDB" id="885989at2"/>
<accession>A0A3R9NVY8</accession>
<dbReference type="Proteomes" id="UP000270291">
    <property type="component" value="Unassembled WGS sequence"/>
</dbReference>
<name>A0A3R9NVY8_9BACT</name>
<reference evidence="1 2" key="1">
    <citation type="submission" date="2018-12" db="EMBL/GenBank/DDBJ databases">
        <authorList>
            <person name="Feng G."/>
            <person name="Zhu H."/>
        </authorList>
    </citation>
    <scope>NUCLEOTIDE SEQUENCE [LARGE SCALE GENOMIC DNA]</scope>
    <source>
        <strain evidence="1 2">LMG 26000</strain>
    </source>
</reference>
<evidence type="ECO:0000313" key="1">
    <source>
        <dbReference type="EMBL" id="RSK43004.1"/>
    </source>
</evidence>
<gene>
    <name evidence="1" type="ORF">EI293_14550</name>
</gene>
<sequence length="108" mass="12719">MMQVPIIIDQLTGKYRVAVRGKLLNDERVSAWSSWFIIPVNNYIEAGSFGPYPVREVEWIEINPFVVEVIGRLIKPRIHSFEQEIREALEAAEVRFEFVELVFRIYLH</sequence>
<dbReference type="RefSeq" id="WP_125439059.1">
    <property type="nucleotide sequence ID" value="NZ_RWIU01000004.1"/>
</dbReference>
<dbReference type="EMBL" id="RWIU01000004">
    <property type="protein sequence ID" value="RSK43004.1"/>
    <property type="molecule type" value="Genomic_DNA"/>
</dbReference>
<proteinExistence type="predicted"/>
<evidence type="ECO:0000313" key="2">
    <source>
        <dbReference type="Proteomes" id="UP000270291"/>
    </source>
</evidence>
<dbReference type="Pfam" id="PF20383">
    <property type="entry name" value="DUF6678"/>
    <property type="match status" value="1"/>
</dbReference>